<proteinExistence type="predicted"/>
<organism evidence="1">
    <name type="scientific">Fusarium oxysporum f. sp. melonis 26406</name>
    <dbReference type="NCBI Taxonomy" id="1089452"/>
    <lineage>
        <taxon>Eukaryota</taxon>
        <taxon>Fungi</taxon>
        <taxon>Dikarya</taxon>
        <taxon>Ascomycota</taxon>
        <taxon>Pezizomycotina</taxon>
        <taxon>Sordariomycetes</taxon>
        <taxon>Hypocreomycetidae</taxon>
        <taxon>Hypocreales</taxon>
        <taxon>Nectriaceae</taxon>
        <taxon>Fusarium</taxon>
        <taxon>Fusarium oxysporum species complex</taxon>
    </lineage>
</organism>
<dbReference type="AlphaFoldDB" id="W9YZY3"/>
<protein>
    <submittedName>
        <fullName evidence="1">Uncharacterized protein</fullName>
    </submittedName>
</protein>
<sequence>MGTLKSMWPSWAAGELHLTTCRHRSLSTSSVTNHLPGKRYAQPR</sequence>
<dbReference type="HOGENOM" id="CLU_3224633_0_0_1"/>
<reference evidence="1" key="1">
    <citation type="submission" date="2012-04" db="EMBL/GenBank/DDBJ databases">
        <title>The Genome Sequence of Fusarium oxysporum melonis.</title>
        <authorList>
            <consortium name="The Broad Institute Genome Sequencing Platform"/>
            <person name="Ma L.-J."/>
            <person name="Gale L.R."/>
            <person name="Schwartz D.C."/>
            <person name="Zhou S."/>
            <person name="Corby-Kistler H."/>
            <person name="Young S.K."/>
            <person name="Zeng Q."/>
            <person name="Gargeya S."/>
            <person name="Fitzgerald M."/>
            <person name="Haas B."/>
            <person name="Abouelleil A."/>
            <person name="Alvarado L."/>
            <person name="Arachchi H.M."/>
            <person name="Berlin A."/>
            <person name="Brown A."/>
            <person name="Chapman S.B."/>
            <person name="Chen Z."/>
            <person name="Dunbar C."/>
            <person name="Freedman E."/>
            <person name="Gearin G."/>
            <person name="Goldberg J."/>
            <person name="Griggs A."/>
            <person name="Gujja S."/>
            <person name="Heiman D."/>
            <person name="Howarth C."/>
            <person name="Larson L."/>
            <person name="Lui A."/>
            <person name="MacDonald P.J.P."/>
            <person name="Montmayeur A."/>
            <person name="Murphy C."/>
            <person name="Neiman D."/>
            <person name="Pearson M."/>
            <person name="Priest M."/>
            <person name="Roberts A."/>
            <person name="Saif S."/>
            <person name="Shea T."/>
            <person name="Shenoy N."/>
            <person name="Sisk P."/>
            <person name="Stolte C."/>
            <person name="Sykes S."/>
            <person name="Wortman J."/>
            <person name="Nusbaum C."/>
            <person name="Birren B."/>
        </authorList>
    </citation>
    <scope>NUCLEOTIDE SEQUENCE</scope>
    <source>
        <strain evidence="1">26406</strain>
    </source>
</reference>
<reference evidence="1" key="2">
    <citation type="submission" date="2014-02" db="EMBL/GenBank/DDBJ databases">
        <title>Annotation of the Genome Sequence of Fusarium oxysporum f. sp. melonis 26406.</title>
        <authorList>
            <consortium name="The Broad Institute Genomics Platform"/>
            <person name="Ma L.-J."/>
            <person name="Corby-Kistler H."/>
            <person name="Broz K."/>
            <person name="Gale L.R."/>
            <person name="Jonkers W."/>
            <person name="O'Donnell K."/>
            <person name="Ploetz R."/>
            <person name="Steinberg C."/>
            <person name="Schwartz D.C."/>
            <person name="VanEtten H."/>
            <person name="Zhou S."/>
            <person name="Young S.K."/>
            <person name="Zeng Q."/>
            <person name="Gargeya S."/>
            <person name="Fitzgerald M."/>
            <person name="Abouelleil A."/>
            <person name="Alvarado L."/>
            <person name="Chapman S.B."/>
            <person name="Gainer-Dewar J."/>
            <person name="Goldberg J."/>
            <person name="Griggs A."/>
            <person name="Gujja S."/>
            <person name="Hansen M."/>
            <person name="Howarth C."/>
            <person name="Imamovic A."/>
            <person name="Ireland A."/>
            <person name="Larimer J."/>
            <person name="McCowan C."/>
            <person name="Murphy C."/>
            <person name="Pearson M."/>
            <person name="Poon T.W."/>
            <person name="Priest M."/>
            <person name="Roberts A."/>
            <person name="Saif S."/>
            <person name="Shea T."/>
            <person name="Sykes S."/>
            <person name="Wortman J."/>
            <person name="Nusbaum C."/>
            <person name="Birren B."/>
        </authorList>
    </citation>
    <scope>NUCLEOTIDE SEQUENCE</scope>
    <source>
        <strain evidence="1">26406</strain>
    </source>
</reference>
<evidence type="ECO:0000313" key="1">
    <source>
        <dbReference type="EMBL" id="EXK24715.1"/>
    </source>
</evidence>
<dbReference type="Proteomes" id="UP000030703">
    <property type="component" value="Unassembled WGS sequence"/>
</dbReference>
<gene>
    <name evidence="1" type="ORF">FOMG_18569</name>
</gene>
<accession>W9YZY3</accession>
<dbReference type="VEuPathDB" id="FungiDB:FOMG_18569"/>
<name>W9YZY3_FUSOX</name>
<dbReference type="EMBL" id="KI980368">
    <property type="protein sequence ID" value="EXK24715.1"/>
    <property type="molecule type" value="Genomic_DNA"/>
</dbReference>